<proteinExistence type="predicted"/>
<evidence type="ECO:0000256" key="1">
    <source>
        <dbReference type="ARBA" id="ARBA00023015"/>
    </source>
</evidence>
<accession>A0A076MWB4</accession>
<dbReference type="Pfam" id="PF25873">
    <property type="entry name" value="WHD_MalT"/>
    <property type="match status" value="1"/>
</dbReference>
<name>A0A076MWB4_AMYME</name>
<keyword evidence="6" id="KW-1185">Reference proteome</keyword>
<reference evidence="5 6" key="1">
    <citation type="submission" date="2014-07" db="EMBL/GenBank/DDBJ databases">
        <title>Whole Genome Sequence of the Amycolatopsis methanolica 239.</title>
        <authorList>
            <person name="Tang B."/>
        </authorList>
    </citation>
    <scope>NUCLEOTIDE SEQUENCE [LARGE SCALE GENOMIC DNA]</scope>
    <source>
        <strain evidence="5 6">239</strain>
    </source>
</reference>
<dbReference type="GO" id="GO:0003677">
    <property type="term" value="F:DNA binding"/>
    <property type="evidence" value="ECO:0007669"/>
    <property type="project" value="UniProtKB-KW"/>
</dbReference>
<sequence>MQDPGSGEERGRVPRSKITAPDLPAHFVSRPRLLALLDRATAPVTVVRAPAGAGKTLLLAEWARSYGAGPAAMVSLDPDDRDDHRFWSAVLDAFAAGPGIPPGSPLRTLSVPRDPAADPGFLAEVLDALDDLPRQALLILDDVEALVGAGQRTALDALVRHQPAGLRLVLSGRREPRLPLARLRLSDQLSEIGADDLRFTTSEMRALFAVSGGDVPAQVLGRLDEEAEGWAVALRLAAAAAVREGGLDEFFAGHDRALEEYLDQEVLAGFDEGVREFLRLISVCADTSPALAAALAGRSDAAAVLHDLAGAGVVVRETGGEDGYRILPLLRTYLLADLARRDPDRLAGQHRLAAAWFEGRGDAAQALLHSARAPDSARTAALLRTDAVPLFLAGEHTVLREALGVLGETPVAREPRLALLAAALSLEAGETGTAELHLRHAEDAWPAEPPPELVVLRQLARSRRAQLDGDRTEMASAAREVDPELARGTDLEALAGLQRETEVLLTGERAGARDHVGAVASRAGATGQRHVEVRALTMLGELAVLDGDFPAVDRIGERLDSVAVSARGTIESATTGVVRAYRALLRAEPEECARLVVQTTRAVDGVAARIGGNLLVAAEMLGGAAQFDTGDWQGGLRRMRHVRLGLGGRALQPEYAAVSGVLEHRAALLAGAADHAREVVAWCLNEIGRTSELLLMRARVQIALGRHGPAAKALQPVVDGSVTAVLPWSGIEARLLRTRIVLHHGDLDTARRLVAEALADAERLDVWRPFVFAPEEVISVLIGLLGRLGGREAFAAKLLERRRSLGGSAMPEPLTERERSVLRLLPTLRSVEEIAQDLTVSPNTVKTHVRGIYAKLGVHRRRDAVAVAIARGLLDVHGAEPGERGPVR</sequence>
<feature type="domain" description="HTH luxR-type" evidence="4">
    <location>
        <begin position="807"/>
        <end position="872"/>
    </location>
</feature>
<dbReference type="InterPro" id="IPR003593">
    <property type="entry name" value="AAA+_ATPase"/>
</dbReference>
<protein>
    <submittedName>
        <fullName evidence="5">LuxR family transcriptional regulator</fullName>
    </submittedName>
</protein>
<dbReference type="Gene3D" id="3.40.50.300">
    <property type="entry name" value="P-loop containing nucleotide triphosphate hydrolases"/>
    <property type="match status" value="1"/>
</dbReference>
<dbReference type="SUPFAM" id="SSF46894">
    <property type="entry name" value="C-terminal effector domain of the bipartite response regulators"/>
    <property type="match status" value="1"/>
</dbReference>
<dbReference type="EMBL" id="CP009110">
    <property type="protein sequence ID" value="AIJ23361.1"/>
    <property type="molecule type" value="Genomic_DNA"/>
</dbReference>
<dbReference type="HOGENOM" id="CLU_006325_1_0_11"/>
<dbReference type="GO" id="GO:0006355">
    <property type="term" value="P:regulation of DNA-templated transcription"/>
    <property type="evidence" value="ECO:0007669"/>
    <property type="project" value="InterPro"/>
</dbReference>
<dbReference type="RefSeq" id="WP_017982190.1">
    <property type="nucleotide sequence ID" value="NZ_AQUL01000001.1"/>
</dbReference>
<evidence type="ECO:0000256" key="3">
    <source>
        <dbReference type="ARBA" id="ARBA00023163"/>
    </source>
</evidence>
<dbReference type="PROSITE" id="PS50043">
    <property type="entry name" value="HTH_LUXR_2"/>
    <property type="match status" value="1"/>
</dbReference>
<evidence type="ECO:0000256" key="2">
    <source>
        <dbReference type="ARBA" id="ARBA00023125"/>
    </source>
</evidence>
<dbReference type="STRING" id="1068978.AMETH_3269"/>
<dbReference type="AlphaFoldDB" id="A0A076MWB4"/>
<dbReference type="PRINTS" id="PR00038">
    <property type="entry name" value="HTHLUXR"/>
</dbReference>
<dbReference type="Gene3D" id="1.10.10.10">
    <property type="entry name" value="Winged helix-like DNA-binding domain superfamily/Winged helix DNA-binding domain"/>
    <property type="match status" value="1"/>
</dbReference>
<dbReference type="eggNOG" id="COG2909">
    <property type="taxonomic scope" value="Bacteria"/>
</dbReference>
<keyword evidence="3" id="KW-0804">Transcription</keyword>
<dbReference type="InterPro" id="IPR027417">
    <property type="entry name" value="P-loop_NTPase"/>
</dbReference>
<evidence type="ECO:0000259" key="4">
    <source>
        <dbReference type="PROSITE" id="PS50043"/>
    </source>
</evidence>
<dbReference type="InterPro" id="IPR000792">
    <property type="entry name" value="Tscrpt_reg_LuxR_C"/>
</dbReference>
<dbReference type="PANTHER" id="PTHR44688:SF16">
    <property type="entry name" value="DNA-BINDING TRANSCRIPTIONAL ACTIVATOR DEVR_DOSR"/>
    <property type="match status" value="1"/>
</dbReference>
<dbReference type="Pfam" id="PF00196">
    <property type="entry name" value="GerE"/>
    <property type="match status" value="1"/>
</dbReference>
<dbReference type="InterPro" id="IPR059106">
    <property type="entry name" value="WHD_MalT"/>
</dbReference>
<keyword evidence="2" id="KW-0238">DNA-binding</keyword>
<gene>
    <name evidence="5" type="primary">malT</name>
    <name evidence="5" type="ORF">AMETH_3269</name>
</gene>
<dbReference type="PANTHER" id="PTHR44688">
    <property type="entry name" value="DNA-BINDING TRANSCRIPTIONAL ACTIVATOR DEVR_DOSR"/>
    <property type="match status" value="1"/>
</dbReference>
<dbReference type="InterPro" id="IPR036388">
    <property type="entry name" value="WH-like_DNA-bd_sf"/>
</dbReference>
<dbReference type="SMART" id="SM00421">
    <property type="entry name" value="HTH_LUXR"/>
    <property type="match status" value="1"/>
</dbReference>
<dbReference type="InterPro" id="IPR016032">
    <property type="entry name" value="Sig_transdc_resp-reg_C-effctor"/>
</dbReference>
<keyword evidence="1" id="KW-0805">Transcription regulation</keyword>
<dbReference type="CDD" id="cd06170">
    <property type="entry name" value="LuxR_C_like"/>
    <property type="match status" value="1"/>
</dbReference>
<dbReference type="PATRIC" id="fig|1068978.7.peg.3491"/>
<dbReference type="KEGG" id="amq:AMETH_3269"/>
<evidence type="ECO:0000313" key="6">
    <source>
        <dbReference type="Proteomes" id="UP000062973"/>
    </source>
</evidence>
<dbReference type="SMART" id="SM00382">
    <property type="entry name" value="AAA"/>
    <property type="match status" value="1"/>
</dbReference>
<dbReference type="SUPFAM" id="SSF52540">
    <property type="entry name" value="P-loop containing nucleoside triphosphate hydrolases"/>
    <property type="match status" value="1"/>
</dbReference>
<dbReference type="Proteomes" id="UP000062973">
    <property type="component" value="Chromosome"/>
</dbReference>
<organism evidence="5 6">
    <name type="scientific">Amycolatopsis methanolica 239</name>
    <dbReference type="NCBI Taxonomy" id="1068978"/>
    <lineage>
        <taxon>Bacteria</taxon>
        <taxon>Bacillati</taxon>
        <taxon>Actinomycetota</taxon>
        <taxon>Actinomycetes</taxon>
        <taxon>Pseudonocardiales</taxon>
        <taxon>Pseudonocardiaceae</taxon>
        <taxon>Amycolatopsis</taxon>
        <taxon>Amycolatopsis methanolica group</taxon>
    </lineage>
</organism>
<evidence type="ECO:0000313" key="5">
    <source>
        <dbReference type="EMBL" id="AIJ23361.1"/>
    </source>
</evidence>